<dbReference type="Pfam" id="PF01751">
    <property type="entry name" value="Toprim"/>
    <property type="match status" value="1"/>
</dbReference>
<organism evidence="2 3">
    <name type="scientific">Tumebacillus avium</name>
    <dbReference type="NCBI Taxonomy" id="1903704"/>
    <lineage>
        <taxon>Bacteria</taxon>
        <taxon>Bacillati</taxon>
        <taxon>Bacillota</taxon>
        <taxon>Bacilli</taxon>
        <taxon>Bacillales</taxon>
        <taxon>Alicyclobacillaceae</taxon>
        <taxon>Tumebacillus</taxon>
    </lineage>
</organism>
<dbReference type="Gene3D" id="3.40.1360.10">
    <property type="match status" value="1"/>
</dbReference>
<dbReference type="PANTHER" id="PTHR39156">
    <property type="entry name" value="RIBONUCLEASE M5"/>
    <property type="match status" value="1"/>
</dbReference>
<gene>
    <name evidence="2" type="ORF">CBW65_05820</name>
</gene>
<name>A0A1Y0IMS0_9BACL</name>
<dbReference type="InterPro" id="IPR006171">
    <property type="entry name" value="TOPRIM_dom"/>
</dbReference>
<dbReference type="RefSeq" id="WP_087456046.1">
    <property type="nucleotide sequence ID" value="NZ_CP021434.1"/>
</dbReference>
<dbReference type="AlphaFoldDB" id="A0A1Y0IMS0"/>
<dbReference type="GO" id="GO:0006364">
    <property type="term" value="P:rRNA processing"/>
    <property type="evidence" value="ECO:0007669"/>
    <property type="project" value="TreeGrafter"/>
</dbReference>
<dbReference type="EMBL" id="CP021434">
    <property type="protein sequence ID" value="ARU60654.1"/>
    <property type="molecule type" value="Genomic_DNA"/>
</dbReference>
<reference evidence="3" key="1">
    <citation type="submission" date="2017-05" db="EMBL/GenBank/DDBJ databases">
        <authorList>
            <person name="Sung H."/>
        </authorList>
    </citation>
    <scope>NUCLEOTIDE SEQUENCE [LARGE SCALE GENOMIC DNA]</scope>
    <source>
        <strain evidence="3">AR23208</strain>
    </source>
</reference>
<dbReference type="KEGG" id="tum:CBW65_05820"/>
<feature type="domain" description="Toprim" evidence="1">
    <location>
        <begin position="5"/>
        <end position="90"/>
    </location>
</feature>
<sequence length="115" mass="13307">MNVARKVIIVEGKTDKRRLLELLAEPVEVICTYGTLSEAKIEDMIVPLQVEEDVYILVDADDAGNKMRSQLKRELPNARHLYTRRMYREVATTPVDYLIEVLAKAHFEIKTDYLL</sequence>
<accession>A0A1Y0IMS0</accession>
<evidence type="ECO:0000313" key="2">
    <source>
        <dbReference type="EMBL" id="ARU60654.1"/>
    </source>
</evidence>
<dbReference type="PANTHER" id="PTHR39156:SF2">
    <property type="entry name" value="DNA PRIMASE (BACTERIAL TYPE) AND SMALL PRIMASE-LIKE PROTEINS"/>
    <property type="match status" value="1"/>
</dbReference>
<dbReference type="OrthoDB" id="2417742at2"/>
<evidence type="ECO:0000259" key="1">
    <source>
        <dbReference type="PROSITE" id="PS50880"/>
    </source>
</evidence>
<dbReference type="Proteomes" id="UP000195437">
    <property type="component" value="Chromosome"/>
</dbReference>
<proteinExistence type="predicted"/>
<keyword evidence="3" id="KW-1185">Reference proteome</keyword>
<dbReference type="GO" id="GO:0043822">
    <property type="term" value="F:ribonuclease M5 activity"/>
    <property type="evidence" value="ECO:0007669"/>
    <property type="project" value="TreeGrafter"/>
</dbReference>
<dbReference type="SUPFAM" id="SSF110455">
    <property type="entry name" value="Toprim domain"/>
    <property type="match status" value="1"/>
</dbReference>
<protein>
    <recommendedName>
        <fullName evidence="1">Toprim domain-containing protein</fullName>
    </recommendedName>
</protein>
<dbReference type="PROSITE" id="PS50880">
    <property type="entry name" value="TOPRIM"/>
    <property type="match status" value="1"/>
</dbReference>
<dbReference type="SMART" id="SM00493">
    <property type="entry name" value="TOPRIM"/>
    <property type="match status" value="1"/>
</dbReference>
<evidence type="ECO:0000313" key="3">
    <source>
        <dbReference type="Proteomes" id="UP000195437"/>
    </source>
</evidence>